<name>A0A146KB00_9EUKA</name>
<reference evidence="1" key="1">
    <citation type="submission" date="2015-07" db="EMBL/GenBank/DDBJ databases">
        <title>Adaptation to a free-living lifestyle via gene acquisitions in the diplomonad Trepomonas sp. PC1.</title>
        <authorList>
            <person name="Xu F."/>
            <person name="Jerlstrom-Hultqvist J."/>
            <person name="Kolisko M."/>
            <person name="Simpson A.G.B."/>
            <person name="Roger A.J."/>
            <person name="Svard S.G."/>
            <person name="Andersson J.O."/>
        </authorList>
    </citation>
    <scope>NUCLEOTIDE SEQUENCE</scope>
    <source>
        <strain evidence="1">PC1</strain>
    </source>
</reference>
<accession>A0A146KB00</accession>
<dbReference type="AlphaFoldDB" id="A0A146KB00"/>
<protein>
    <submittedName>
        <fullName evidence="1">Prefoldin subunit-containing protein</fullName>
    </submittedName>
</protein>
<dbReference type="EMBL" id="GDID01004037">
    <property type="protein sequence ID" value="JAP92569.1"/>
    <property type="molecule type" value="Transcribed_RNA"/>
</dbReference>
<evidence type="ECO:0000313" key="1">
    <source>
        <dbReference type="EMBL" id="JAP92569.1"/>
    </source>
</evidence>
<dbReference type="InterPro" id="IPR009053">
    <property type="entry name" value="Prefoldin"/>
</dbReference>
<feature type="non-terminal residue" evidence="1">
    <location>
        <position position="108"/>
    </location>
</feature>
<feature type="non-terminal residue" evidence="1">
    <location>
        <position position="1"/>
    </location>
</feature>
<dbReference type="SUPFAM" id="SSF46579">
    <property type="entry name" value="Prefoldin"/>
    <property type="match status" value="1"/>
</dbReference>
<dbReference type="Gene3D" id="1.10.287.370">
    <property type="match status" value="1"/>
</dbReference>
<gene>
    <name evidence="1" type="ORF">TPC1_15445</name>
</gene>
<dbReference type="Pfam" id="PF02996">
    <property type="entry name" value="Prefoldin"/>
    <property type="match status" value="1"/>
</dbReference>
<proteinExistence type="predicted"/>
<sequence>ISDILARHRQLNLDINQMQTRINQLLDLKLQLSIPHTHELTHIGSNCFIQTVRSKAEKVRFHLGLGIFVEMTDQEVLDQSTKEIDELKVKIMKVKNDLADDYFLVNAM</sequence>
<organism evidence="1">
    <name type="scientific">Trepomonas sp. PC1</name>
    <dbReference type="NCBI Taxonomy" id="1076344"/>
    <lineage>
        <taxon>Eukaryota</taxon>
        <taxon>Metamonada</taxon>
        <taxon>Diplomonadida</taxon>
        <taxon>Hexamitidae</taxon>
        <taxon>Hexamitinae</taxon>
        <taxon>Trepomonas</taxon>
    </lineage>
</organism>
<dbReference type="InterPro" id="IPR004127">
    <property type="entry name" value="Prefoldin_subunit_alpha"/>
</dbReference>